<comment type="caution">
    <text evidence="1">The sequence shown here is derived from an EMBL/GenBank/DDBJ whole genome shotgun (WGS) entry which is preliminary data.</text>
</comment>
<dbReference type="EMBL" id="JAAOAM010000701">
    <property type="protein sequence ID" value="KAF5529037.1"/>
    <property type="molecule type" value="Genomic_DNA"/>
</dbReference>
<reference evidence="1 2" key="1">
    <citation type="submission" date="2020-05" db="EMBL/GenBank/DDBJ databases">
        <title>Identification and distribution of gene clusters putatively required for synthesis of sphingolipid metabolism inhibitors in phylogenetically diverse species of the filamentous fungus Fusarium.</title>
        <authorList>
            <person name="Kim H.-S."/>
            <person name="Busman M."/>
            <person name="Brown D.W."/>
            <person name="Divon H."/>
            <person name="Uhlig S."/>
            <person name="Proctor R.H."/>
        </authorList>
    </citation>
    <scope>NUCLEOTIDE SEQUENCE [LARGE SCALE GENOMIC DNA]</scope>
    <source>
        <strain evidence="1 2">NRRL 53147</strain>
    </source>
</reference>
<name>A0A8H5I2U2_9HYPO</name>
<dbReference type="Proteomes" id="UP000522262">
    <property type="component" value="Unassembled WGS sequence"/>
</dbReference>
<dbReference type="AlphaFoldDB" id="A0A8H5I2U2"/>
<organism evidence="1 2">
    <name type="scientific">Fusarium mexicanum</name>
    <dbReference type="NCBI Taxonomy" id="751941"/>
    <lineage>
        <taxon>Eukaryota</taxon>
        <taxon>Fungi</taxon>
        <taxon>Dikarya</taxon>
        <taxon>Ascomycota</taxon>
        <taxon>Pezizomycotina</taxon>
        <taxon>Sordariomycetes</taxon>
        <taxon>Hypocreomycetidae</taxon>
        <taxon>Hypocreales</taxon>
        <taxon>Nectriaceae</taxon>
        <taxon>Fusarium</taxon>
        <taxon>Fusarium fujikuroi species complex</taxon>
    </lineage>
</organism>
<gene>
    <name evidence="1" type="ORF">FMEXI_14392</name>
</gene>
<protein>
    <submittedName>
        <fullName evidence="1">Uncharacterized protein</fullName>
    </submittedName>
</protein>
<evidence type="ECO:0000313" key="1">
    <source>
        <dbReference type="EMBL" id="KAF5529037.1"/>
    </source>
</evidence>
<accession>A0A8H5I2U2</accession>
<proteinExistence type="predicted"/>
<keyword evidence="2" id="KW-1185">Reference proteome</keyword>
<evidence type="ECO:0000313" key="2">
    <source>
        <dbReference type="Proteomes" id="UP000522262"/>
    </source>
</evidence>
<sequence length="266" mass="29789">METVADVSSYTSARLNNPISVSLLVHTSMIRSTGQTDSALIVQWHQELALRTIRLSAASPGREHDGRRCTVLMAACRLQDVFFVKLHQLCCMWSIDKASVYEILDYLAAPDAISFALEELHKILNGGDSACCDLEWFANFPYPARRMLTSFPERSLAIDIAEFTAKFASFWHSLLDRAEAHDRPVLGVELRDTLHCPSPLLRYILFVTSCLQIGIVTGPEAILLDEDFEIGEDEGDSFGSETVRQALATEQACFIERQSCREARLQ</sequence>